<comment type="caution">
    <text evidence="1">The sequence shown here is derived from an EMBL/GenBank/DDBJ whole genome shotgun (WGS) entry which is preliminary data.</text>
</comment>
<protein>
    <submittedName>
        <fullName evidence="1">Uncharacterized protein</fullName>
    </submittedName>
</protein>
<dbReference type="AlphaFoldDB" id="A0A5C5Q480"/>
<sequence>MKSRNEIEYLLVGICETYTYEIKVTTKGWSVLNKGVTLFQVSHSGFIAYTLEGVSARGMQVFESWLDTARRGEGREGIPLGCAYYLNTIPRNRGRLESM</sequence>
<name>A0A5C5Q480_9PSED</name>
<accession>A0A5C5Q480</accession>
<evidence type="ECO:0000313" key="2">
    <source>
        <dbReference type="Proteomes" id="UP000317901"/>
    </source>
</evidence>
<proteinExistence type="predicted"/>
<reference evidence="1 2" key="1">
    <citation type="submission" date="2019-06" db="EMBL/GenBank/DDBJ databases">
        <title>Pseudomonas bimorpha sp. nov. isolated from bovine raw milk and skim milk concentrate.</title>
        <authorList>
            <person name="Hofmann K."/>
            <person name="Huptas C."/>
            <person name="Doll E."/>
            <person name="Scherer S."/>
            <person name="Wenning M."/>
        </authorList>
    </citation>
    <scope>NUCLEOTIDE SEQUENCE [LARGE SCALE GENOMIC DNA]</scope>
    <source>
        <strain evidence="1 2">DSM 108990</strain>
    </source>
</reference>
<evidence type="ECO:0000313" key="1">
    <source>
        <dbReference type="EMBL" id="TWR96333.1"/>
    </source>
</evidence>
<dbReference type="RefSeq" id="WP_146425883.1">
    <property type="nucleotide sequence ID" value="NZ_VFIP01000012.1"/>
</dbReference>
<dbReference type="EMBL" id="VFIP01000012">
    <property type="protein sequence ID" value="TWR96333.1"/>
    <property type="molecule type" value="Genomic_DNA"/>
</dbReference>
<organism evidence="1 2">
    <name type="scientific">Pseudomonas saxonica</name>
    <dbReference type="NCBI Taxonomy" id="2600598"/>
    <lineage>
        <taxon>Bacteria</taxon>
        <taxon>Pseudomonadati</taxon>
        <taxon>Pseudomonadota</taxon>
        <taxon>Gammaproteobacteria</taxon>
        <taxon>Pseudomonadales</taxon>
        <taxon>Pseudomonadaceae</taxon>
        <taxon>Pseudomonas</taxon>
    </lineage>
</organism>
<gene>
    <name evidence="1" type="ORF">FJD37_08385</name>
</gene>
<dbReference type="Proteomes" id="UP000317901">
    <property type="component" value="Unassembled WGS sequence"/>
</dbReference>